<keyword evidence="9 13" id="KW-0472">Membrane</keyword>
<dbReference type="Gene3D" id="2.60.470.10">
    <property type="entry name" value="Acid-sensing ion channels like domains"/>
    <property type="match status" value="1"/>
</dbReference>
<sequence>MKNETERSHPTFMENWRLYLSDCCTNSSMHGFKFLGERNRSVVERFLWLLILAICVFFCIINILEAYYKWQLSPVVVSFATTETPVWEIPFPAVTICPEVKAEKKYVNFTELVLMTKRGEQLNQQQKKHLKYMSFICSNEWRDHIWEDGDLISEDFYEFLFEVHPKADETIDECLWIGRNCTGSIRSLFTPIITQDGICYSFNLLDRNDIFRDDVAHNYYNSRNIPNQRSSNWSLEKGYGDELDQDAMPRRTFIPGIVGGLQLTFWGESNNLDYICSDALQGYKVSIHGPSQIPFTDESYFRVGLNEVLVAAVRPMIVSTSKQLEGYHPDSRKCYFPEEKRLTFFKQYDQYNCVHECLSNYTLRRCGCVSFHMPRLNSTPICGHGKNVCVARSAAALFMVNKNKSEPDDSDEPDFVEKCDCRQTCSSLSFATEISQTEWRWQKRERALSEDGSRKKMKDEYSKLQIFYKDLQFITSERNELFGLMDFLSSCGGLFGLFMGFSFISLIELVYFFSLRLFCNYKKYGSHYWSGDADLLELKVE</sequence>
<dbReference type="PANTHER" id="PTHR11690">
    <property type="entry name" value="AMILORIDE-SENSITIVE SODIUM CHANNEL-RELATED"/>
    <property type="match status" value="1"/>
</dbReference>
<proteinExistence type="inferred from homology"/>
<evidence type="ECO:0000256" key="10">
    <source>
        <dbReference type="ARBA" id="ARBA00023201"/>
    </source>
</evidence>
<dbReference type="GO" id="GO:0015280">
    <property type="term" value="F:ligand-gated sodium channel activity"/>
    <property type="evidence" value="ECO:0007669"/>
    <property type="project" value="TreeGrafter"/>
</dbReference>
<reference evidence="14 15" key="1">
    <citation type="journal article" date="2024" name="Insects">
        <title>An Improved Chromosome-Level Genome Assembly of the Firefly Pyrocoelia pectoralis.</title>
        <authorList>
            <person name="Fu X."/>
            <person name="Meyer-Rochow V.B."/>
            <person name="Ballantyne L."/>
            <person name="Zhu X."/>
        </authorList>
    </citation>
    <scope>NUCLEOTIDE SEQUENCE [LARGE SCALE GENOMIC DNA]</scope>
    <source>
        <strain evidence="14">XCY_ONT2</strain>
    </source>
</reference>
<dbReference type="Pfam" id="PF00858">
    <property type="entry name" value="ASC"/>
    <property type="match status" value="1"/>
</dbReference>
<evidence type="ECO:0000256" key="6">
    <source>
        <dbReference type="ARBA" id="ARBA00022989"/>
    </source>
</evidence>
<comment type="subcellular location">
    <subcellularLocation>
        <location evidence="1">Membrane</location>
        <topology evidence="1">Multi-pass membrane protein</topology>
    </subcellularLocation>
</comment>
<comment type="caution">
    <text evidence="14">The sequence shown here is derived from an EMBL/GenBank/DDBJ whole genome shotgun (WGS) entry which is preliminary data.</text>
</comment>
<evidence type="ECO:0000313" key="15">
    <source>
        <dbReference type="Proteomes" id="UP001329430"/>
    </source>
</evidence>
<dbReference type="GO" id="GO:0005886">
    <property type="term" value="C:plasma membrane"/>
    <property type="evidence" value="ECO:0007669"/>
    <property type="project" value="TreeGrafter"/>
</dbReference>
<dbReference type="InterPro" id="IPR001873">
    <property type="entry name" value="ENaC"/>
</dbReference>
<evidence type="ECO:0000256" key="9">
    <source>
        <dbReference type="ARBA" id="ARBA00023136"/>
    </source>
</evidence>
<evidence type="ECO:0000313" key="14">
    <source>
        <dbReference type="EMBL" id="KAK5640255.1"/>
    </source>
</evidence>
<dbReference type="Gene3D" id="1.10.287.770">
    <property type="entry name" value="YojJ-like"/>
    <property type="match status" value="1"/>
</dbReference>
<comment type="similarity">
    <text evidence="2 12">Belongs to the amiloride-sensitive sodium channel (TC 1.A.6) family.</text>
</comment>
<keyword evidence="6 13" id="KW-1133">Transmembrane helix</keyword>
<evidence type="ECO:0000256" key="5">
    <source>
        <dbReference type="ARBA" id="ARBA00022692"/>
    </source>
</evidence>
<evidence type="ECO:0000256" key="3">
    <source>
        <dbReference type="ARBA" id="ARBA00022448"/>
    </source>
</evidence>
<evidence type="ECO:0000256" key="11">
    <source>
        <dbReference type="ARBA" id="ARBA00023303"/>
    </source>
</evidence>
<keyword evidence="8 12" id="KW-0406">Ion transport</keyword>
<gene>
    <name evidence="14" type="ORF">RI129_011066</name>
</gene>
<evidence type="ECO:0000256" key="4">
    <source>
        <dbReference type="ARBA" id="ARBA00022461"/>
    </source>
</evidence>
<keyword evidence="10 12" id="KW-0739">Sodium transport</keyword>
<dbReference type="PRINTS" id="PR01078">
    <property type="entry name" value="AMINACHANNEL"/>
</dbReference>
<keyword evidence="15" id="KW-1185">Reference proteome</keyword>
<evidence type="ECO:0000256" key="12">
    <source>
        <dbReference type="RuleBase" id="RU000679"/>
    </source>
</evidence>
<dbReference type="AlphaFoldDB" id="A0AAN7V0B0"/>
<keyword evidence="3 12" id="KW-0813">Transport</keyword>
<keyword evidence="5 12" id="KW-0812">Transmembrane</keyword>
<evidence type="ECO:0000256" key="13">
    <source>
        <dbReference type="SAM" id="Phobius"/>
    </source>
</evidence>
<feature type="transmembrane region" description="Helical" evidence="13">
    <location>
        <begin position="494"/>
        <end position="513"/>
    </location>
</feature>
<evidence type="ECO:0000256" key="1">
    <source>
        <dbReference type="ARBA" id="ARBA00004141"/>
    </source>
</evidence>
<protein>
    <recommendedName>
        <fullName evidence="16">Pickpocket protein 28</fullName>
    </recommendedName>
</protein>
<evidence type="ECO:0000256" key="7">
    <source>
        <dbReference type="ARBA" id="ARBA00023053"/>
    </source>
</evidence>
<evidence type="ECO:0008006" key="16">
    <source>
        <dbReference type="Google" id="ProtNLM"/>
    </source>
</evidence>
<dbReference type="Proteomes" id="UP001329430">
    <property type="component" value="Chromosome 8"/>
</dbReference>
<evidence type="ECO:0000256" key="2">
    <source>
        <dbReference type="ARBA" id="ARBA00007193"/>
    </source>
</evidence>
<dbReference type="PANTHER" id="PTHR11690:SF288">
    <property type="entry name" value="AMILORIDE-SENSITIVE NA+ CHANNEL-RELATED"/>
    <property type="match status" value="1"/>
</dbReference>
<organism evidence="14 15">
    <name type="scientific">Pyrocoelia pectoralis</name>
    <dbReference type="NCBI Taxonomy" id="417401"/>
    <lineage>
        <taxon>Eukaryota</taxon>
        <taxon>Metazoa</taxon>
        <taxon>Ecdysozoa</taxon>
        <taxon>Arthropoda</taxon>
        <taxon>Hexapoda</taxon>
        <taxon>Insecta</taxon>
        <taxon>Pterygota</taxon>
        <taxon>Neoptera</taxon>
        <taxon>Endopterygota</taxon>
        <taxon>Coleoptera</taxon>
        <taxon>Polyphaga</taxon>
        <taxon>Elateriformia</taxon>
        <taxon>Elateroidea</taxon>
        <taxon>Lampyridae</taxon>
        <taxon>Lampyrinae</taxon>
        <taxon>Pyrocoelia</taxon>
    </lineage>
</organism>
<name>A0AAN7V0B0_9COLE</name>
<keyword evidence="4 12" id="KW-0894">Sodium channel</keyword>
<keyword evidence="7" id="KW-0915">Sodium</keyword>
<evidence type="ECO:0000256" key="8">
    <source>
        <dbReference type="ARBA" id="ARBA00023065"/>
    </source>
</evidence>
<feature type="transmembrane region" description="Helical" evidence="13">
    <location>
        <begin position="46"/>
        <end position="68"/>
    </location>
</feature>
<accession>A0AAN7V0B0</accession>
<keyword evidence="11 12" id="KW-0407">Ion channel</keyword>
<dbReference type="EMBL" id="JAVRBK010000008">
    <property type="protein sequence ID" value="KAK5640255.1"/>
    <property type="molecule type" value="Genomic_DNA"/>
</dbReference>